<dbReference type="Proteomes" id="UP000324222">
    <property type="component" value="Unassembled WGS sequence"/>
</dbReference>
<keyword evidence="1" id="KW-0472">Membrane</keyword>
<proteinExistence type="predicted"/>
<accession>A0A5B7DSK1</accession>
<keyword evidence="1" id="KW-0812">Transmembrane</keyword>
<protein>
    <submittedName>
        <fullName evidence="2">Uncharacterized protein</fullName>
    </submittedName>
</protein>
<reference evidence="2 3" key="1">
    <citation type="submission" date="2019-05" db="EMBL/GenBank/DDBJ databases">
        <title>Another draft genome of Portunus trituberculatus and its Hox gene families provides insights of decapod evolution.</title>
        <authorList>
            <person name="Jeong J.-H."/>
            <person name="Song I."/>
            <person name="Kim S."/>
            <person name="Choi T."/>
            <person name="Kim D."/>
            <person name="Ryu S."/>
            <person name="Kim W."/>
        </authorList>
    </citation>
    <scope>NUCLEOTIDE SEQUENCE [LARGE SCALE GENOMIC DNA]</scope>
    <source>
        <tissue evidence="2">Muscle</tissue>
    </source>
</reference>
<keyword evidence="1" id="KW-1133">Transmembrane helix</keyword>
<gene>
    <name evidence="2" type="ORF">E2C01_017469</name>
</gene>
<organism evidence="2 3">
    <name type="scientific">Portunus trituberculatus</name>
    <name type="common">Swimming crab</name>
    <name type="synonym">Neptunus trituberculatus</name>
    <dbReference type="NCBI Taxonomy" id="210409"/>
    <lineage>
        <taxon>Eukaryota</taxon>
        <taxon>Metazoa</taxon>
        <taxon>Ecdysozoa</taxon>
        <taxon>Arthropoda</taxon>
        <taxon>Crustacea</taxon>
        <taxon>Multicrustacea</taxon>
        <taxon>Malacostraca</taxon>
        <taxon>Eumalacostraca</taxon>
        <taxon>Eucarida</taxon>
        <taxon>Decapoda</taxon>
        <taxon>Pleocyemata</taxon>
        <taxon>Brachyura</taxon>
        <taxon>Eubrachyura</taxon>
        <taxon>Portunoidea</taxon>
        <taxon>Portunidae</taxon>
        <taxon>Portuninae</taxon>
        <taxon>Portunus</taxon>
    </lineage>
</organism>
<dbReference type="AlphaFoldDB" id="A0A5B7DSK1"/>
<evidence type="ECO:0000313" key="3">
    <source>
        <dbReference type="Proteomes" id="UP000324222"/>
    </source>
</evidence>
<sequence>MLPVTAAGIIQLKDFVTTRWRLWSALQEWEDEDTHEAAKGWLQECRIPTGGGWRSVLWLMNSSSRHLGCLKEQIRKTAVERDAFSRRFLSLLLCLAVCLHVASVLLVWRAWPRNNKKVVQNKDEANTENNNKKPLIKTLVNTWKKRKVRNLKILSVKRKLKHYPYKEKWNNFRSFVGMNRWRKHTNTSESQLRKELQMYMTKNRKKTYIHILKLAVTEMFDVFLLMTVNNIRRKLKLGSPLSLGAQSRRRMKEK</sequence>
<evidence type="ECO:0000313" key="2">
    <source>
        <dbReference type="EMBL" id="MPC24388.1"/>
    </source>
</evidence>
<comment type="caution">
    <text evidence="2">The sequence shown here is derived from an EMBL/GenBank/DDBJ whole genome shotgun (WGS) entry which is preliminary data.</text>
</comment>
<dbReference type="EMBL" id="VSRR010001324">
    <property type="protein sequence ID" value="MPC24388.1"/>
    <property type="molecule type" value="Genomic_DNA"/>
</dbReference>
<keyword evidence="3" id="KW-1185">Reference proteome</keyword>
<name>A0A5B7DSK1_PORTR</name>
<evidence type="ECO:0000256" key="1">
    <source>
        <dbReference type="SAM" id="Phobius"/>
    </source>
</evidence>
<feature type="transmembrane region" description="Helical" evidence="1">
    <location>
        <begin position="88"/>
        <end position="111"/>
    </location>
</feature>